<evidence type="ECO:0000313" key="2">
    <source>
        <dbReference type="EMBL" id="GBP71118.1"/>
    </source>
</evidence>
<feature type="compositionally biased region" description="Polar residues" evidence="1">
    <location>
        <begin position="55"/>
        <end position="83"/>
    </location>
</feature>
<protein>
    <submittedName>
        <fullName evidence="2">Uncharacterized protein</fullName>
    </submittedName>
</protein>
<sequence>MSVFAGAAQGWDLAVKPAGLRARRATAPAPSARVYVRAFALTKGFHFLRPHRTCSGDSSRNFDASSNLDTRQRVKPSSSKGTG</sequence>
<dbReference type="EMBL" id="BGZK01001098">
    <property type="protein sequence ID" value="GBP71118.1"/>
    <property type="molecule type" value="Genomic_DNA"/>
</dbReference>
<reference evidence="2 3" key="1">
    <citation type="journal article" date="2019" name="Commun. Biol.">
        <title>The bagworm genome reveals a unique fibroin gene that provides high tensile strength.</title>
        <authorList>
            <person name="Kono N."/>
            <person name="Nakamura H."/>
            <person name="Ohtoshi R."/>
            <person name="Tomita M."/>
            <person name="Numata K."/>
            <person name="Arakawa K."/>
        </authorList>
    </citation>
    <scope>NUCLEOTIDE SEQUENCE [LARGE SCALE GENOMIC DNA]</scope>
</reference>
<keyword evidence="3" id="KW-1185">Reference proteome</keyword>
<organism evidence="2 3">
    <name type="scientific">Eumeta variegata</name>
    <name type="common">Bagworm moth</name>
    <name type="synonym">Eumeta japonica</name>
    <dbReference type="NCBI Taxonomy" id="151549"/>
    <lineage>
        <taxon>Eukaryota</taxon>
        <taxon>Metazoa</taxon>
        <taxon>Ecdysozoa</taxon>
        <taxon>Arthropoda</taxon>
        <taxon>Hexapoda</taxon>
        <taxon>Insecta</taxon>
        <taxon>Pterygota</taxon>
        <taxon>Neoptera</taxon>
        <taxon>Endopterygota</taxon>
        <taxon>Lepidoptera</taxon>
        <taxon>Glossata</taxon>
        <taxon>Ditrysia</taxon>
        <taxon>Tineoidea</taxon>
        <taxon>Psychidae</taxon>
        <taxon>Oiketicinae</taxon>
        <taxon>Eumeta</taxon>
    </lineage>
</organism>
<accession>A0A4C1Y5C6</accession>
<evidence type="ECO:0000313" key="3">
    <source>
        <dbReference type="Proteomes" id="UP000299102"/>
    </source>
</evidence>
<gene>
    <name evidence="2" type="ORF">EVAR_37212_1</name>
</gene>
<evidence type="ECO:0000256" key="1">
    <source>
        <dbReference type="SAM" id="MobiDB-lite"/>
    </source>
</evidence>
<name>A0A4C1Y5C6_EUMVA</name>
<dbReference type="AlphaFoldDB" id="A0A4C1Y5C6"/>
<comment type="caution">
    <text evidence="2">The sequence shown here is derived from an EMBL/GenBank/DDBJ whole genome shotgun (WGS) entry which is preliminary data.</text>
</comment>
<feature type="region of interest" description="Disordered" evidence="1">
    <location>
        <begin position="54"/>
        <end position="83"/>
    </location>
</feature>
<proteinExistence type="predicted"/>
<dbReference type="Proteomes" id="UP000299102">
    <property type="component" value="Unassembled WGS sequence"/>
</dbReference>